<dbReference type="HOGENOM" id="CLU_013137_6_1_1"/>
<proteinExistence type="predicted"/>
<dbReference type="AlphaFoldDB" id="K7F932"/>
<dbReference type="Gene3D" id="3.30.40.10">
    <property type="entry name" value="Zinc/RING finger domain, C3HC4 (zinc finger)"/>
    <property type="match status" value="1"/>
</dbReference>
<keyword evidence="5" id="KW-0175">Coiled coil</keyword>
<evidence type="ECO:0000256" key="3">
    <source>
        <dbReference type="ARBA" id="ARBA00022833"/>
    </source>
</evidence>
<dbReference type="PANTHER" id="PTHR24103">
    <property type="entry name" value="E3 UBIQUITIN-PROTEIN LIGASE TRIM"/>
    <property type="match status" value="1"/>
</dbReference>
<dbReference type="PRINTS" id="PR01407">
    <property type="entry name" value="BUTYPHLNCDUF"/>
</dbReference>
<keyword evidence="1" id="KW-0479">Metal-binding</keyword>
<dbReference type="EMBL" id="AGCU01080282">
    <property type="status" value="NOT_ANNOTATED_CDS"/>
    <property type="molecule type" value="Genomic_DNA"/>
</dbReference>
<organism evidence="9 10">
    <name type="scientific">Pelodiscus sinensis</name>
    <name type="common">Chinese softshell turtle</name>
    <name type="synonym">Trionyx sinensis</name>
    <dbReference type="NCBI Taxonomy" id="13735"/>
    <lineage>
        <taxon>Eukaryota</taxon>
        <taxon>Metazoa</taxon>
        <taxon>Chordata</taxon>
        <taxon>Craniata</taxon>
        <taxon>Vertebrata</taxon>
        <taxon>Euteleostomi</taxon>
        <taxon>Archelosauria</taxon>
        <taxon>Testudinata</taxon>
        <taxon>Testudines</taxon>
        <taxon>Cryptodira</taxon>
        <taxon>Trionychia</taxon>
        <taxon>Trionychidae</taxon>
        <taxon>Pelodiscus</taxon>
    </lineage>
</organism>
<evidence type="ECO:0000313" key="9">
    <source>
        <dbReference type="Ensembl" id="ENSPSIP00000004542.1"/>
    </source>
</evidence>
<dbReference type="eggNOG" id="KOG2177">
    <property type="taxonomic scope" value="Eukaryota"/>
</dbReference>
<dbReference type="GO" id="GO:0008270">
    <property type="term" value="F:zinc ion binding"/>
    <property type="evidence" value="ECO:0007669"/>
    <property type="project" value="UniProtKB-KW"/>
</dbReference>
<feature type="coiled-coil region" evidence="5">
    <location>
        <begin position="171"/>
        <end position="220"/>
    </location>
</feature>
<dbReference type="SUPFAM" id="SSF57845">
    <property type="entry name" value="B-box zinc-binding domain"/>
    <property type="match status" value="1"/>
</dbReference>
<dbReference type="Ensembl" id="ENSPSIT00000004567.1">
    <property type="protein sequence ID" value="ENSPSIP00000004542.1"/>
    <property type="gene ID" value="ENSPSIG00000004257.1"/>
</dbReference>
<evidence type="ECO:0000256" key="6">
    <source>
        <dbReference type="SAM" id="MobiDB-lite"/>
    </source>
</evidence>
<dbReference type="SUPFAM" id="SSF57850">
    <property type="entry name" value="RING/U-box"/>
    <property type="match status" value="1"/>
</dbReference>
<feature type="region of interest" description="Disordered" evidence="6">
    <location>
        <begin position="365"/>
        <end position="393"/>
    </location>
</feature>
<dbReference type="Gene3D" id="3.30.160.60">
    <property type="entry name" value="Classic Zinc Finger"/>
    <property type="match status" value="1"/>
</dbReference>
<sequence length="393" mass="45937">CLDYFEDPVCLECGQNFCRACITQSWQGLRTNFCCPECRETFSQRNLKPNRQLRNIVEATRPLTMEPKKDPEVKRVCEKHKEGFKIFCQEDQIPICMVCHLSRDHRDHTVVPIEEAAEVYKDQIHSSLKILKKERDKIQAFKLSGEKKSQELLKQLETDKQKIVSDFEQLSKFLKEQERLLLARLEELNKEIEKRRDEYLAKVSEELSSFSSLISEMEQKCQQPEIEFLQDSRNVMGLENRQSALEPGVSPELKWKVWESSQRNGSLDIVMKTFRADVTLDPDTAHPQLVLSEDQRRVKWERRRWAVRASPRGDITGRWRWGDGDASPRGDITGRWRWGTGDSGLWGWPESLWRDRTNSWAGDRWRRGWGGDSQKTRLKGNPPPTCFCTPPPT</sequence>
<protein>
    <submittedName>
        <fullName evidence="9">Uncharacterized protein</fullName>
    </submittedName>
</protein>
<accession>K7F932</accession>
<evidence type="ECO:0000259" key="7">
    <source>
        <dbReference type="PROSITE" id="PS50089"/>
    </source>
</evidence>
<dbReference type="InterPro" id="IPR043136">
    <property type="entry name" value="B30.2/SPRY_sf"/>
</dbReference>
<reference evidence="9" key="4">
    <citation type="submission" date="2025-09" db="UniProtKB">
        <authorList>
            <consortium name="Ensembl"/>
        </authorList>
    </citation>
    <scope>IDENTIFICATION</scope>
</reference>
<feature type="domain" description="B box-type" evidence="8">
    <location>
        <begin position="72"/>
        <end position="113"/>
    </location>
</feature>
<dbReference type="InterPro" id="IPR013320">
    <property type="entry name" value="ConA-like_dom_sf"/>
</dbReference>
<evidence type="ECO:0000259" key="8">
    <source>
        <dbReference type="PROSITE" id="PS50119"/>
    </source>
</evidence>
<dbReference type="SUPFAM" id="SSF49899">
    <property type="entry name" value="Concanavalin A-like lectins/glucanases"/>
    <property type="match status" value="1"/>
</dbReference>
<evidence type="ECO:0000256" key="4">
    <source>
        <dbReference type="PROSITE-ProRule" id="PRU00024"/>
    </source>
</evidence>
<dbReference type="Proteomes" id="UP000007267">
    <property type="component" value="Unassembled WGS sequence"/>
</dbReference>
<dbReference type="PROSITE" id="PS50089">
    <property type="entry name" value="ZF_RING_2"/>
    <property type="match status" value="1"/>
</dbReference>
<name>K7F932_PELSI</name>
<evidence type="ECO:0000256" key="1">
    <source>
        <dbReference type="ARBA" id="ARBA00022723"/>
    </source>
</evidence>
<dbReference type="InterPro" id="IPR006574">
    <property type="entry name" value="PRY"/>
</dbReference>
<dbReference type="CDD" id="cd19762">
    <property type="entry name" value="Bbox2_TRIM7-like"/>
    <property type="match status" value="1"/>
</dbReference>
<keyword evidence="10" id="KW-1185">Reference proteome</keyword>
<dbReference type="InterPro" id="IPR013083">
    <property type="entry name" value="Znf_RING/FYVE/PHD"/>
</dbReference>
<dbReference type="Pfam" id="PF13765">
    <property type="entry name" value="PRY"/>
    <property type="match status" value="1"/>
</dbReference>
<feature type="domain" description="RING-type" evidence="7">
    <location>
        <begin position="1"/>
        <end position="39"/>
    </location>
</feature>
<reference evidence="10" key="1">
    <citation type="submission" date="2011-10" db="EMBL/GenBank/DDBJ databases">
        <authorList>
            <consortium name="Soft-shell Turtle Genome Consortium"/>
        </authorList>
    </citation>
    <scope>NUCLEOTIDE SEQUENCE [LARGE SCALE GENOMIC DNA]</scope>
    <source>
        <strain evidence="10">Daiwa-1</strain>
    </source>
</reference>
<dbReference type="InterPro" id="IPR003879">
    <property type="entry name" value="Butyrophylin_SPRY"/>
</dbReference>
<dbReference type="Pfam" id="PF15227">
    <property type="entry name" value="zf-C3HC4_4"/>
    <property type="match status" value="1"/>
</dbReference>
<dbReference type="InterPro" id="IPR000315">
    <property type="entry name" value="Znf_B-box"/>
</dbReference>
<evidence type="ECO:0000256" key="2">
    <source>
        <dbReference type="ARBA" id="ARBA00022771"/>
    </source>
</evidence>
<reference evidence="10" key="2">
    <citation type="journal article" date="2013" name="Nat. Genet.">
        <title>The draft genomes of soft-shell turtle and green sea turtle yield insights into the development and evolution of the turtle-specific body plan.</title>
        <authorList>
            <person name="Wang Z."/>
            <person name="Pascual-Anaya J."/>
            <person name="Zadissa A."/>
            <person name="Li W."/>
            <person name="Niimura Y."/>
            <person name="Huang Z."/>
            <person name="Li C."/>
            <person name="White S."/>
            <person name="Xiong Z."/>
            <person name="Fang D."/>
            <person name="Wang B."/>
            <person name="Ming Y."/>
            <person name="Chen Y."/>
            <person name="Zheng Y."/>
            <person name="Kuraku S."/>
            <person name="Pignatelli M."/>
            <person name="Herrero J."/>
            <person name="Beal K."/>
            <person name="Nozawa M."/>
            <person name="Li Q."/>
            <person name="Wang J."/>
            <person name="Zhang H."/>
            <person name="Yu L."/>
            <person name="Shigenobu S."/>
            <person name="Wang J."/>
            <person name="Liu J."/>
            <person name="Flicek P."/>
            <person name="Searle S."/>
            <person name="Wang J."/>
            <person name="Kuratani S."/>
            <person name="Yin Y."/>
            <person name="Aken B."/>
            <person name="Zhang G."/>
            <person name="Irie N."/>
        </authorList>
    </citation>
    <scope>NUCLEOTIDE SEQUENCE [LARGE SCALE GENOMIC DNA]</scope>
    <source>
        <strain evidence="10">Daiwa-1</strain>
    </source>
</reference>
<reference evidence="9" key="3">
    <citation type="submission" date="2025-08" db="UniProtKB">
        <authorList>
            <consortium name="Ensembl"/>
        </authorList>
    </citation>
    <scope>IDENTIFICATION</scope>
</reference>
<keyword evidence="3" id="KW-0862">Zinc</keyword>
<dbReference type="OMA" id="RTNSWAG"/>
<dbReference type="SMART" id="SM00336">
    <property type="entry name" value="BBOX"/>
    <property type="match status" value="1"/>
</dbReference>
<dbReference type="InterPro" id="IPR050143">
    <property type="entry name" value="TRIM/RBCC"/>
</dbReference>
<dbReference type="PROSITE" id="PS50119">
    <property type="entry name" value="ZF_BBOX"/>
    <property type="match status" value="1"/>
</dbReference>
<dbReference type="InterPro" id="IPR001841">
    <property type="entry name" value="Znf_RING"/>
</dbReference>
<dbReference type="CDD" id="cd16594">
    <property type="entry name" value="RING-HC_TRIM7-like_C-IV"/>
    <property type="match status" value="1"/>
</dbReference>
<evidence type="ECO:0000256" key="5">
    <source>
        <dbReference type="SAM" id="Coils"/>
    </source>
</evidence>
<keyword evidence="2 4" id="KW-0863">Zinc-finger</keyword>
<dbReference type="GeneTree" id="ENSGT01030000234669"/>
<evidence type="ECO:0000313" key="10">
    <source>
        <dbReference type="Proteomes" id="UP000007267"/>
    </source>
</evidence>
<dbReference type="Pfam" id="PF00643">
    <property type="entry name" value="zf-B_box"/>
    <property type="match status" value="1"/>
</dbReference>
<dbReference type="Gene3D" id="2.60.120.920">
    <property type="match status" value="1"/>
</dbReference>
<feature type="compositionally biased region" description="Pro residues" evidence="6">
    <location>
        <begin position="381"/>
        <end position="393"/>
    </location>
</feature>